<dbReference type="EMBL" id="JBHMEI010000003">
    <property type="protein sequence ID" value="MFB9200655.1"/>
    <property type="molecule type" value="Genomic_DNA"/>
</dbReference>
<dbReference type="Proteomes" id="UP001589647">
    <property type="component" value="Unassembled WGS sequence"/>
</dbReference>
<proteinExistence type="predicted"/>
<dbReference type="SUPFAM" id="SSF46785">
    <property type="entry name" value="Winged helix' DNA-binding domain"/>
    <property type="match status" value="1"/>
</dbReference>
<reference evidence="1 2" key="1">
    <citation type="submission" date="2024-09" db="EMBL/GenBank/DDBJ databases">
        <authorList>
            <person name="Sun Q."/>
            <person name="Mori K."/>
        </authorList>
    </citation>
    <scope>NUCLEOTIDE SEQUENCE [LARGE SCALE GENOMIC DNA]</scope>
    <source>
        <strain evidence="1 2">CCM 3426</strain>
    </source>
</reference>
<sequence>MTSDSTSLAAVAALSDDLRRSMYEFIRRAGRAVTRDEAAQSVGISRKLAAFHLDKLVDAGLLTTRYEQPGGLRRVGRTPKVYEPSALDVQVSIPQREPVLLADILIDAVLAETPGESAGEAARRLAGERGRHLGHTERAGLRGARLGPERALTCAQHVLERHGFEPSRDTPTLVRLRNCPFHPLAARAPELVCGINHAFLTGFLTGLDAPAVQATLIPRPGHCCVELGVPGAAGDQEAACGKDAPPESP</sequence>
<organism evidence="1 2">
    <name type="scientific">Nonomuraea spiralis</name>
    <dbReference type="NCBI Taxonomy" id="46182"/>
    <lineage>
        <taxon>Bacteria</taxon>
        <taxon>Bacillati</taxon>
        <taxon>Actinomycetota</taxon>
        <taxon>Actinomycetes</taxon>
        <taxon>Streptosporangiales</taxon>
        <taxon>Streptosporangiaceae</taxon>
        <taxon>Nonomuraea</taxon>
    </lineage>
</organism>
<accession>A0ABV5I7Z6</accession>
<dbReference type="InterPro" id="IPR036390">
    <property type="entry name" value="WH_DNA-bd_sf"/>
</dbReference>
<dbReference type="CDD" id="cd00090">
    <property type="entry name" value="HTH_ARSR"/>
    <property type="match status" value="1"/>
</dbReference>
<protein>
    <submittedName>
        <fullName evidence="1">Helix-turn-helix transcriptional regulator</fullName>
    </submittedName>
</protein>
<dbReference type="InterPro" id="IPR036388">
    <property type="entry name" value="WH-like_DNA-bd_sf"/>
</dbReference>
<keyword evidence="2" id="KW-1185">Reference proteome</keyword>
<comment type="caution">
    <text evidence="1">The sequence shown here is derived from an EMBL/GenBank/DDBJ whole genome shotgun (WGS) entry which is preliminary data.</text>
</comment>
<dbReference type="Gene3D" id="1.10.10.10">
    <property type="entry name" value="Winged helix-like DNA-binding domain superfamily/Winged helix DNA-binding domain"/>
    <property type="match status" value="1"/>
</dbReference>
<name>A0ABV5I7Z6_9ACTN</name>
<dbReference type="Pfam" id="PF12840">
    <property type="entry name" value="HTH_20"/>
    <property type="match status" value="1"/>
</dbReference>
<evidence type="ECO:0000313" key="2">
    <source>
        <dbReference type="Proteomes" id="UP001589647"/>
    </source>
</evidence>
<gene>
    <name evidence="1" type="ORF">ACFFV7_05585</name>
</gene>
<dbReference type="InterPro" id="IPR011991">
    <property type="entry name" value="ArsR-like_HTH"/>
</dbReference>
<evidence type="ECO:0000313" key="1">
    <source>
        <dbReference type="EMBL" id="MFB9200655.1"/>
    </source>
</evidence>
<dbReference type="RefSeq" id="WP_229823605.1">
    <property type="nucleotide sequence ID" value="NZ_BMRC01000003.1"/>
</dbReference>